<dbReference type="EMBL" id="RDQH01000343">
    <property type="protein sequence ID" value="RXH68242.1"/>
    <property type="molecule type" value="Genomic_DNA"/>
</dbReference>
<dbReference type="InterPro" id="IPR000157">
    <property type="entry name" value="TIR_dom"/>
</dbReference>
<comment type="caution">
    <text evidence="6">The sequence shown here is derived from an EMBL/GenBank/DDBJ whole genome shotgun (WGS) entry which is preliminary data.</text>
</comment>
<accession>A0A498HEE1</accession>
<dbReference type="AlphaFoldDB" id="A0A498HEE1"/>
<dbReference type="Gene3D" id="3.80.10.10">
    <property type="entry name" value="Ribonuclease Inhibitor"/>
    <property type="match status" value="2"/>
</dbReference>
<feature type="compositionally biased region" description="Polar residues" evidence="4">
    <location>
        <begin position="824"/>
        <end position="834"/>
    </location>
</feature>
<feature type="domain" description="TIR" evidence="5">
    <location>
        <begin position="19"/>
        <end position="199"/>
    </location>
</feature>
<dbReference type="SUPFAM" id="SSF52200">
    <property type="entry name" value="Toll/Interleukin receptor TIR domain"/>
    <property type="match status" value="1"/>
</dbReference>
<dbReference type="Pfam" id="PF01582">
    <property type="entry name" value="TIR"/>
    <property type="match status" value="1"/>
</dbReference>
<dbReference type="SUPFAM" id="SSF52058">
    <property type="entry name" value="L domain-like"/>
    <property type="match status" value="1"/>
</dbReference>
<dbReference type="InterPro" id="IPR032675">
    <property type="entry name" value="LRR_dom_sf"/>
</dbReference>
<dbReference type="GO" id="GO:0007165">
    <property type="term" value="P:signal transduction"/>
    <property type="evidence" value="ECO:0007669"/>
    <property type="project" value="InterPro"/>
</dbReference>
<evidence type="ECO:0000256" key="1">
    <source>
        <dbReference type="ARBA" id="ARBA00022614"/>
    </source>
</evidence>
<evidence type="ECO:0000313" key="7">
    <source>
        <dbReference type="Proteomes" id="UP000290289"/>
    </source>
</evidence>
<dbReference type="InterPro" id="IPR035897">
    <property type="entry name" value="Toll_tir_struct_dom_sf"/>
</dbReference>
<evidence type="ECO:0000313" key="6">
    <source>
        <dbReference type="EMBL" id="RXH68242.1"/>
    </source>
</evidence>
<dbReference type="SMART" id="SM00255">
    <property type="entry name" value="TIR"/>
    <property type="match status" value="1"/>
</dbReference>
<name>A0A498HEE1_MALDO</name>
<evidence type="ECO:0000256" key="2">
    <source>
        <dbReference type="ARBA" id="ARBA00022737"/>
    </source>
</evidence>
<keyword evidence="1" id="KW-0433">Leucine-rich repeat</keyword>
<evidence type="ECO:0000256" key="4">
    <source>
        <dbReference type="SAM" id="MobiDB-lite"/>
    </source>
</evidence>
<proteinExistence type="predicted"/>
<gene>
    <name evidence="6" type="ORF">DVH24_028389</name>
</gene>
<sequence length="940" mass="107294">MALLRSAAFKDSNSSSQRCCYHVFLSFRGEDTRKTFTDHLYTALVNAGFQTFRDNDELERGEDIKPELEKAIRQSQTCVIVFSKEYASSRYCLDELLIILERKRTNREFVVLPVFYDVDPSHLRKQTGSFAEAFSRHQSAQSSSKVSRWRAALAQVADLAGMGTQTICGLVLNMFPADTTSMNSDEMVFETEAFTRMHKLKLLHLSHVQLNGSYAEFPTELRWLCWHEFSLNSIPINFPLENLVVLEMHHSCLRQVWKGTKCLPSLKILDLSHSHDLRESVADFSLFPNLEKLILVDCRNLIDVHESIESLEKLVYLNMKDCKSIRMLNKNIGKLKLLKTLIISGCSNLNESSVDMMRNMESLKVLEADEIPVNQVLTAGGQLIESWPARSSYIFWTSLPCSLVSLSLSGRNLSNEDFPMELGNLSSLEKLNLQSTSVCSLPSCIKGLKKLCELNFGGCKSLKELVGLPKVKHVFVTDCTSLEKVTYESFSSYKNSLILFRHNRSLVEAEYMFRLEPIGKVDTEMINLLELRNYLESTATIKMHVPFSYGKISQDYESRPIQGLYEYGIFSTFLQGNQVPGRFDHRSSDAGTSISCRVPSLPPNYVIRGLNIFAVYALSEHSSFYAFDNPLFKKVWNKSKSLKWIYNPQVYGIPREGEDMVWLSHWKLEGELLGGNEVVVSVFMQPGVFHLKEFGVQLVCEKHENNITSKQHNTWTDPYYPRVIRGDLSSREATEGTYWLCWRPHSPEAIAWFDYLDRDFDDHELDTVTQLGEEQEEEEEEEEEKQLQDDPMLLPAATGRLTSDSEDENNGSKNDIEISESSKKGSQGNDNDVQSAAKDVADEELMQCLEILNNMEELDDDTYSKALKLFHDDATWRKLFVSMPDKRKKPFILRLGSPTETTHLVVSEAGMCSCWLRLPSFSFALNPLALSFLGYERRLV</sequence>
<keyword evidence="2" id="KW-0677">Repeat</keyword>
<protein>
    <recommendedName>
        <fullName evidence="5">TIR domain-containing protein</fullName>
    </recommendedName>
</protein>
<reference evidence="6 7" key="1">
    <citation type="submission" date="2018-10" db="EMBL/GenBank/DDBJ databases">
        <title>A high-quality apple genome assembly.</title>
        <authorList>
            <person name="Hu J."/>
        </authorList>
    </citation>
    <scope>NUCLEOTIDE SEQUENCE [LARGE SCALE GENOMIC DNA]</scope>
    <source>
        <strain evidence="7">cv. HFTH1</strain>
        <tissue evidence="6">Young leaf</tissue>
    </source>
</reference>
<dbReference type="Pfam" id="PF07725">
    <property type="entry name" value="LRR_3"/>
    <property type="match status" value="1"/>
</dbReference>
<keyword evidence="7" id="KW-1185">Reference proteome</keyword>
<feature type="compositionally biased region" description="Acidic residues" evidence="4">
    <location>
        <begin position="773"/>
        <end position="784"/>
    </location>
</feature>
<dbReference type="PANTHER" id="PTHR11017:SF563">
    <property type="entry name" value="TMV RESISTANCE PROTEIN N-LIKE"/>
    <property type="match status" value="1"/>
</dbReference>
<dbReference type="FunFam" id="3.40.50.10140:FF:000007">
    <property type="entry name" value="Disease resistance protein (TIR-NBS-LRR class)"/>
    <property type="match status" value="1"/>
</dbReference>
<dbReference type="PANTHER" id="PTHR11017">
    <property type="entry name" value="LEUCINE-RICH REPEAT-CONTAINING PROTEIN"/>
    <property type="match status" value="1"/>
</dbReference>
<dbReference type="Proteomes" id="UP000290289">
    <property type="component" value="Chromosome 17"/>
</dbReference>
<organism evidence="6 7">
    <name type="scientific">Malus domestica</name>
    <name type="common">Apple</name>
    <name type="synonym">Pyrus malus</name>
    <dbReference type="NCBI Taxonomy" id="3750"/>
    <lineage>
        <taxon>Eukaryota</taxon>
        <taxon>Viridiplantae</taxon>
        <taxon>Streptophyta</taxon>
        <taxon>Embryophyta</taxon>
        <taxon>Tracheophyta</taxon>
        <taxon>Spermatophyta</taxon>
        <taxon>Magnoliopsida</taxon>
        <taxon>eudicotyledons</taxon>
        <taxon>Gunneridae</taxon>
        <taxon>Pentapetalae</taxon>
        <taxon>rosids</taxon>
        <taxon>fabids</taxon>
        <taxon>Rosales</taxon>
        <taxon>Rosaceae</taxon>
        <taxon>Amygdaloideae</taxon>
        <taxon>Maleae</taxon>
        <taxon>Malus</taxon>
    </lineage>
</organism>
<feature type="compositionally biased region" description="Basic and acidic residues" evidence="4">
    <location>
        <begin position="814"/>
        <end position="823"/>
    </location>
</feature>
<keyword evidence="3" id="KW-0520">NAD</keyword>
<dbReference type="GO" id="GO:0006952">
    <property type="term" value="P:defense response"/>
    <property type="evidence" value="ECO:0007669"/>
    <property type="project" value="InterPro"/>
</dbReference>
<evidence type="ECO:0000256" key="3">
    <source>
        <dbReference type="ARBA" id="ARBA00023027"/>
    </source>
</evidence>
<dbReference type="PROSITE" id="PS50104">
    <property type="entry name" value="TIR"/>
    <property type="match status" value="1"/>
</dbReference>
<dbReference type="InterPro" id="IPR011713">
    <property type="entry name" value="Leu-rich_rpt_3"/>
</dbReference>
<evidence type="ECO:0000259" key="5">
    <source>
        <dbReference type="PROSITE" id="PS50104"/>
    </source>
</evidence>
<feature type="region of interest" description="Disordered" evidence="4">
    <location>
        <begin position="770"/>
        <end position="835"/>
    </location>
</feature>
<dbReference type="InterPro" id="IPR044974">
    <property type="entry name" value="Disease_R_plants"/>
</dbReference>
<dbReference type="Gene3D" id="3.40.50.10140">
    <property type="entry name" value="Toll/interleukin-1 receptor homology (TIR) domain"/>
    <property type="match status" value="1"/>
</dbReference>